<dbReference type="Gene3D" id="1.10.10.640">
    <property type="entry name" value="phospholipid-binding protein"/>
    <property type="match status" value="1"/>
</dbReference>
<keyword evidence="2" id="KW-1185">Reference proteome</keyword>
<dbReference type="RefSeq" id="WP_390330872.1">
    <property type="nucleotide sequence ID" value="NZ_JBHRTP010000008.1"/>
</dbReference>
<evidence type="ECO:0000313" key="1">
    <source>
        <dbReference type="EMBL" id="MFC3107064.1"/>
    </source>
</evidence>
<sequence length="214" mass="23874">MKILDKLLLVIVTLGTFGFTNYVSAQEAPDALVKRISQEVLEIARTDKEVQKGNQKRMLAVVEAQIAPYVDFQRMTALAAGPHWRDSSAEQQKQLTNEFRALLVHTYSGAMSQIKGQRLEFKSMRADAQDTAVEVRSTVVQPRGEPIQLSYRLQKQPSGWKIYDVNIMGVWLIETYKGTFTSEINKAGIDGLISTLAEKNKRLAANAAKSSNLS</sequence>
<dbReference type="InterPro" id="IPR008869">
    <property type="entry name" value="MlaC/ttg2D"/>
</dbReference>
<reference evidence="2" key="1">
    <citation type="journal article" date="2019" name="Int. J. Syst. Evol. Microbiol.">
        <title>The Global Catalogue of Microorganisms (GCM) 10K type strain sequencing project: providing services to taxonomists for standard genome sequencing and annotation.</title>
        <authorList>
            <consortium name="The Broad Institute Genomics Platform"/>
            <consortium name="The Broad Institute Genome Sequencing Center for Infectious Disease"/>
            <person name="Wu L."/>
            <person name="Ma J."/>
        </authorList>
    </citation>
    <scope>NUCLEOTIDE SEQUENCE [LARGE SCALE GENOMIC DNA]</scope>
    <source>
        <strain evidence="2">KCTC 42986</strain>
    </source>
</reference>
<dbReference type="EMBL" id="JBHRTP010000008">
    <property type="protein sequence ID" value="MFC3107064.1"/>
    <property type="molecule type" value="Genomic_DNA"/>
</dbReference>
<dbReference type="PANTHER" id="PTHR36573">
    <property type="entry name" value="INTERMEMBRANE PHOSPHOLIPID TRANSPORT SYSTEM BINDING PROTEIN MLAC"/>
    <property type="match status" value="1"/>
</dbReference>
<name>A0ABV7EWE0_9BURK</name>
<dbReference type="Proteomes" id="UP001595530">
    <property type="component" value="Unassembled WGS sequence"/>
</dbReference>
<proteinExistence type="predicted"/>
<gene>
    <name evidence="1" type="ORF">ACFOFO_03655</name>
</gene>
<protein>
    <submittedName>
        <fullName evidence="1">Phospholipid-binding protein MlaC</fullName>
    </submittedName>
</protein>
<accession>A0ABV7EWE0</accession>
<dbReference type="PANTHER" id="PTHR36573:SF1">
    <property type="entry name" value="INTERMEMBRANE PHOSPHOLIPID TRANSPORT SYSTEM BINDING PROTEIN MLAC"/>
    <property type="match status" value="1"/>
</dbReference>
<dbReference type="Gene3D" id="3.10.450.50">
    <property type="match status" value="1"/>
</dbReference>
<comment type="caution">
    <text evidence="1">The sequence shown here is derived from an EMBL/GenBank/DDBJ whole genome shotgun (WGS) entry which is preliminary data.</text>
</comment>
<organism evidence="1 2">
    <name type="scientific">Undibacterium arcticum</name>
    <dbReference type="NCBI Taxonomy" id="1762892"/>
    <lineage>
        <taxon>Bacteria</taxon>
        <taxon>Pseudomonadati</taxon>
        <taxon>Pseudomonadota</taxon>
        <taxon>Betaproteobacteria</taxon>
        <taxon>Burkholderiales</taxon>
        <taxon>Oxalobacteraceae</taxon>
        <taxon>Undibacterium</taxon>
    </lineage>
</organism>
<dbReference type="PIRSF" id="PIRSF004649">
    <property type="entry name" value="MlaC"/>
    <property type="match status" value="1"/>
</dbReference>
<dbReference type="Pfam" id="PF05494">
    <property type="entry name" value="MlaC"/>
    <property type="match status" value="1"/>
</dbReference>
<evidence type="ECO:0000313" key="2">
    <source>
        <dbReference type="Proteomes" id="UP001595530"/>
    </source>
</evidence>